<evidence type="ECO:0000256" key="4">
    <source>
        <dbReference type="ARBA" id="ARBA00022723"/>
    </source>
</evidence>
<evidence type="ECO:0000256" key="5">
    <source>
        <dbReference type="ARBA" id="ARBA00022771"/>
    </source>
</evidence>
<keyword evidence="7" id="KW-0539">Nucleus</keyword>
<dbReference type="OMA" id="FGQYFLE"/>
<dbReference type="GO" id="GO:0005634">
    <property type="term" value="C:nucleus"/>
    <property type="evidence" value="ECO:0007669"/>
    <property type="project" value="UniProtKB-SubCell"/>
</dbReference>
<comment type="similarity">
    <text evidence="2">Belongs to the acetyltransferase family. ECO subfamily.</text>
</comment>
<dbReference type="GO" id="GO:0008270">
    <property type="term" value="F:zinc ion binding"/>
    <property type="evidence" value="ECO:0007669"/>
    <property type="project" value="UniProtKB-KW"/>
</dbReference>
<keyword evidence="13" id="KW-1185">Reference proteome</keyword>
<dbReference type="InterPro" id="IPR028009">
    <property type="entry name" value="ESCO_Acetyltransf_dom"/>
</dbReference>
<protein>
    <recommendedName>
        <fullName evidence="14">N-acetyltransferase ESCO2</fullName>
    </recommendedName>
</protein>
<comment type="subcellular location">
    <subcellularLocation>
        <location evidence="1">Nucleus</location>
    </subcellularLocation>
</comment>
<dbReference type="GO" id="GO:0007064">
    <property type="term" value="P:mitotic sister chromatid cohesion"/>
    <property type="evidence" value="ECO:0007669"/>
    <property type="project" value="TreeGrafter"/>
</dbReference>
<evidence type="ECO:0000256" key="6">
    <source>
        <dbReference type="ARBA" id="ARBA00022833"/>
    </source>
</evidence>
<proteinExistence type="inferred from homology"/>
<evidence type="ECO:0000259" key="10">
    <source>
        <dbReference type="Pfam" id="PF13878"/>
    </source>
</evidence>
<accession>A0AA38L8B3</accession>
<evidence type="ECO:0008006" key="14">
    <source>
        <dbReference type="Google" id="ProtNLM"/>
    </source>
</evidence>
<keyword evidence="4" id="KW-0479">Metal-binding</keyword>
<keyword evidence="9" id="KW-0012">Acyltransferase</keyword>
<dbReference type="GO" id="GO:0061733">
    <property type="term" value="F:protein-lysine-acetyltransferase activity"/>
    <property type="evidence" value="ECO:0007669"/>
    <property type="project" value="TreeGrafter"/>
</dbReference>
<name>A0AA38L8B3_TAXCH</name>
<comment type="caution">
    <text evidence="12">The sequence shown here is derived from an EMBL/GenBank/DDBJ whole genome shotgun (WGS) entry which is preliminary data.</text>
</comment>
<evidence type="ECO:0000313" key="12">
    <source>
        <dbReference type="EMBL" id="KAH9315261.1"/>
    </source>
</evidence>
<evidence type="ECO:0000256" key="1">
    <source>
        <dbReference type="ARBA" id="ARBA00004123"/>
    </source>
</evidence>
<feature type="non-terminal residue" evidence="12">
    <location>
        <position position="1"/>
    </location>
</feature>
<dbReference type="GO" id="GO:0000785">
    <property type="term" value="C:chromatin"/>
    <property type="evidence" value="ECO:0007669"/>
    <property type="project" value="TreeGrafter"/>
</dbReference>
<dbReference type="InterPro" id="IPR028005">
    <property type="entry name" value="AcTrfase_ESCO_Znf_dom"/>
</dbReference>
<organism evidence="12 13">
    <name type="scientific">Taxus chinensis</name>
    <name type="common">Chinese yew</name>
    <name type="synonym">Taxus wallichiana var. chinensis</name>
    <dbReference type="NCBI Taxonomy" id="29808"/>
    <lineage>
        <taxon>Eukaryota</taxon>
        <taxon>Viridiplantae</taxon>
        <taxon>Streptophyta</taxon>
        <taxon>Embryophyta</taxon>
        <taxon>Tracheophyta</taxon>
        <taxon>Spermatophyta</taxon>
        <taxon>Pinopsida</taxon>
        <taxon>Pinidae</taxon>
        <taxon>Conifers II</taxon>
        <taxon>Cupressales</taxon>
        <taxon>Taxaceae</taxon>
        <taxon>Taxus</taxon>
    </lineage>
</organism>
<feature type="domain" description="N-acetyltransferase ESCO zinc-finger" evidence="10">
    <location>
        <begin position="102"/>
        <end position="141"/>
    </location>
</feature>
<sequence length="408" mass="46378">RGFQLQLQQPTCVMYSLLHLRRFPSLITDVLQSLLIIDVETRILSKEDVIAKDVNTTKDASIQETIESRLVAAQSKPAVVSETSRKQVYLEKKPGLKRVLGQYFLELGQIDFFLSKCTVCGLMYSRGDDEDEKVHKSFHRRHLQGVQFKGWQNERIVNMFDGDNHIILVLNSDPSHHQHKVHEVVAIMEKEMGLTNEWLLNRFCKVYLFISFKKIVGCLVSEPIKYGYRVIQASLSNSKGQHCNIVCDTAKELFQDFENNILTSASASSNISCTINQKKKDDENHGKRRKHTCMVLQFGNVEFERKAVENTQLSRDSSNDGNDPPSVIVCSEIPEPAVCGVRGIWVPWPERRKGIATKLLDTMRKTFSLGYVLEPCQCAFSQPTSDGKAFAANYCKTDSFLIYKSSIQ</sequence>
<keyword evidence="5" id="KW-0863">Zinc-finger</keyword>
<dbReference type="PANTHER" id="PTHR45884">
    <property type="entry name" value="N-ACETYLTRANSFERASE ECO"/>
    <property type="match status" value="1"/>
</dbReference>
<reference evidence="12 13" key="1">
    <citation type="journal article" date="2021" name="Nat. Plants">
        <title>The Taxus genome provides insights into paclitaxel biosynthesis.</title>
        <authorList>
            <person name="Xiong X."/>
            <person name="Gou J."/>
            <person name="Liao Q."/>
            <person name="Li Y."/>
            <person name="Zhou Q."/>
            <person name="Bi G."/>
            <person name="Li C."/>
            <person name="Du R."/>
            <person name="Wang X."/>
            <person name="Sun T."/>
            <person name="Guo L."/>
            <person name="Liang H."/>
            <person name="Lu P."/>
            <person name="Wu Y."/>
            <person name="Zhang Z."/>
            <person name="Ro D.K."/>
            <person name="Shang Y."/>
            <person name="Huang S."/>
            <person name="Yan J."/>
        </authorList>
    </citation>
    <scope>NUCLEOTIDE SEQUENCE [LARGE SCALE GENOMIC DNA]</scope>
    <source>
        <strain evidence="12">Ta-2019</strain>
    </source>
</reference>
<dbReference type="PANTHER" id="PTHR45884:SF2">
    <property type="entry name" value="N-ACETYLTRANSFERASE ECO"/>
    <property type="match status" value="1"/>
</dbReference>
<dbReference type="AlphaFoldDB" id="A0AA38L8B3"/>
<evidence type="ECO:0000313" key="13">
    <source>
        <dbReference type="Proteomes" id="UP000824469"/>
    </source>
</evidence>
<keyword evidence="8" id="KW-0131">Cell cycle</keyword>
<gene>
    <name evidence="12" type="ORF">KI387_023888</name>
</gene>
<evidence type="ECO:0000259" key="11">
    <source>
        <dbReference type="Pfam" id="PF13880"/>
    </source>
</evidence>
<evidence type="ECO:0000256" key="7">
    <source>
        <dbReference type="ARBA" id="ARBA00023242"/>
    </source>
</evidence>
<dbReference type="EMBL" id="JAHRHJ020000005">
    <property type="protein sequence ID" value="KAH9315261.1"/>
    <property type="molecule type" value="Genomic_DNA"/>
</dbReference>
<evidence type="ECO:0000256" key="2">
    <source>
        <dbReference type="ARBA" id="ARBA00005816"/>
    </source>
</evidence>
<evidence type="ECO:0000256" key="8">
    <source>
        <dbReference type="ARBA" id="ARBA00023306"/>
    </source>
</evidence>
<dbReference type="Proteomes" id="UP000824469">
    <property type="component" value="Unassembled WGS sequence"/>
</dbReference>
<dbReference type="Pfam" id="PF13880">
    <property type="entry name" value="Acetyltransf_13"/>
    <property type="match status" value="1"/>
</dbReference>
<evidence type="ECO:0000256" key="9">
    <source>
        <dbReference type="ARBA" id="ARBA00023315"/>
    </source>
</evidence>
<evidence type="ECO:0000256" key="3">
    <source>
        <dbReference type="ARBA" id="ARBA00022679"/>
    </source>
</evidence>
<keyword evidence="6" id="KW-0862">Zinc</keyword>
<dbReference type="Pfam" id="PF13878">
    <property type="entry name" value="zf-C2H2_3"/>
    <property type="match status" value="1"/>
</dbReference>
<feature type="domain" description="N-acetyltransferase ESCO acetyl-transferase" evidence="11">
    <location>
        <begin position="335"/>
        <end position="403"/>
    </location>
</feature>
<keyword evidence="3" id="KW-0808">Transferase</keyword>